<gene>
    <name evidence="9" type="ORF">SAMN06265353_1266</name>
</gene>
<dbReference type="GO" id="GO:0004729">
    <property type="term" value="F:oxygen-dependent protoporphyrinogen oxidase activity"/>
    <property type="evidence" value="ECO:0007669"/>
    <property type="project" value="UniProtKB-UniRule"/>
</dbReference>
<keyword evidence="2 7" id="KW-0285">Flavoprotein</keyword>
<evidence type="ECO:0000256" key="5">
    <source>
        <dbReference type="ARBA" id="ARBA00023002"/>
    </source>
</evidence>
<dbReference type="OrthoDB" id="9805195at2"/>
<keyword evidence="5 7" id="KW-0560">Oxidoreductase</keyword>
<keyword evidence="10" id="KW-1185">Reference proteome</keyword>
<name>A0A285NZZ1_9AQUI</name>
<evidence type="ECO:0000313" key="10">
    <source>
        <dbReference type="Proteomes" id="UP000218627"/>
    </source>
</evidence>
<dbReference type="AlphaFoldDB" id="A0A285NZZ1"/>
<comment type="function">
    <text evidence="7">Involved in coproporphyrin-dependent heme b biosynthesis. Catalyzes the oxidation of coproporphyrinogen III to coproporphyrin III.</text>
</comment>
<protein>
    <recommendedName>
        <fullName evidence="7">Coproporphyrinogen III oxidase</fullName>
        <ecNumber evidence="7">1.3.3.15</ecNumber>
    </recommendedName>
</protein>
<dbReference type="InterPro" id="IPR036188">
    <property type="entry name" value="FAD/NAD-bd_sf"/>
</dbReference>
<comment type="similarity">
    <text evidence="7">Belongs to the protoporphyrinogen/coproporphyrinogen oxidase family. Coproporphyrinogen III oxidase subfamily.</text>
</comment>
<reference evidence="10" key="1">
    <citation type="submission" date="2017-09" db="EMBL/GenBank/DDBJ databases">
        <authorList>
            <person name="Varghese N."/>
            <person name="Submissions S."/>
        </authorList>
    </citation>
    <scope>NUCLEOTIDE SEQUENCE [LARGE SCALE GENOMIC DNA]</scope>
    <source>
        <strain evidence="10">DSM 2913</strain>
    </source>
</reference>
<evidence type="ECO:0000256" key="7">
    <source>
        <dbReference type="RuleBase" id="RU364052"/>
    </source>
</evidence>
<comment type="catalytic activity">
    <reaction evidence="7">
        <text>coproporphyrinogen III + 3 O2 = coproporphyrin III + 3 H2O2</text>
        <dbReference type="Rhea" id="RHEA:43436"/>
        <dbReference type="ChEBI" id="CHEBI:15379"/>
        <dbReference type="ChEBI" id="CHEBI:16240"/>
        <dbReference type="ChEBI" id="CHEBI:57309"/>
        <dbReference type="ChEBI" id="CHEBI:131725"/>
        <dbReference type="EC" id="1.3.3.15"/>
    </reaction>
</comment>
<dbReference type="SUPFAM" id="SSF54373">
    <property type="entry name" value="FAD-linked reductases, C-terminal domain"/>
    <property type="match status" value="1"/>
</dbReference>
<comment type="cofactor">
    <cofactor evidence="1 7">
        <name>FAD</name>
        <dbReference type="ChEBI" id="CHEBI:57692"/>
    </cofactor>
</comment>
<evidence type="ECO:0000256" key="2">
    <source>
        <dbReference type="ARBA" id="ARBA00022630"/>
    </source>
</evidence>
<dbReference type="SUPFAM" id="SSF51905">
    <property type="entry name" value="FAD/NAD(P)-binding domain"/>
    <property type="match status" value="1"/>
</dbReference>
<dbReference type="Gene3D" id="3.50.50.60">
    <property type="entry name" value="FAD/NAD(P)-binding domain"/>
    <property type="match status" value="1"/>
</dbReference>
<dbReference type="EMBL" id="OBEN01000007">
    <property type="protein sequence ID" value="SNZ15045.1"/>
    <property type="molecule type" value="Genomic_DNA"/>
</dbReference>
<evidence type="ECO:0000256" key="4">
    <source>
        <dbReference type="ARBA" id="ARBA00022946"/>
    </source>
</evidence>
<dbReference type="InterPro" id="IPR002937">
    <property type="entry name" value="Amino_oxidase"/>
</dbReference>
<dbReference type="Gene3D" id="3.90.660.20">
    <property type="entry name" value="Protoporphyrinogen oxidase, mitochondrial, domain 2"/>
    <property type="match status" value="1"/>
</dbReference>
<dbReference type="PRINTS" id="PR00419">
    <property type="entry name" value="ADXRDTASE"/>
</dbReference>
<comment type="pathway">
    <text evidence="7">Porphyrin-containing compound metabolism; protoheme biosynthesis.</text>
</comment>
<dbReference type="Pfam" id="PF01593">
    <property type="entry name" value="Amino_oxidase"/>
    <property type="match status" value="1"/>
</dbReference>
<organism evidence="9 10">
    <name type="scientific">Hydrogenobacter hydrogenophilus</name>
    <dbReference type="NCBI Taxonomy" id="35835"/>
    <lineage>
        <taxon>Bacteria</taxon>
        <taxon>Pseudomonadati</taxon>
        <taxon>Aquificota</taxon>
        <taxon>Aquificia</taxon>
        <taxon>Aquificales</taxon>
        <taxon>Aquificaceae</taxon>
        <taxon>Hydrogenobacter</taxon>
    </lineage>
</organism>
<accession>A0A285NZZ1</accession>
<feature type="domain" description="Amine oxidase" evidence="8">
    <location>
        <begin position="11"/>
        <end position="430"/>
    </location>
</feature>
<dbReference type="Proteomes" id="UP000218627">
    <property type="component" value="Unassembled WGS sequence"/>
</dbReference>
<sequence>MMEVAIIGSGISGLSVAHHLKKAGVEVKVFEKEEVLGGNIQSEYIDGYLCELGPQTVLADSKMEDFLKDLHLEPIYANPSSKKRYIYKKGRLVALPLSPLEFITSPFLSFSGKLRLLREPFVPKSPKKEESIAEFVRRRFGKEFLDYVVAPFVSGVYAGDPEELSVKYAVRKVYELEERYGSVIRGAIKLKALGPSGKLISFKDGNKTLINKLSEKLEVLKGNVVLRIRRKDEFFLLDTKEGKFSAKAVVVATPSTSASYLLRDLSWSVSEEFDKIYYAPVLVMHISVNAGSLPEGFGFLVPRREGKRILGVIFSSQLFAGRSPKGKDLLTLYLGGATDPQIVDYSDEAVVSIVEKELKEILKIEHFEIIRITRWKKGIPQYTLGYGRYLDLANSIEKEQPGLFLTGNYLYGVSVADCIRASYQVAQRVLEFLELKKGAVV</sequence>
<dbReference type="GO" id="GO:0006783">
    <property type="term" value="P:heme biosynthetic process"/>
    <property type="evidence" value="ECO:0007669"/>
    <property type="project" value="UniProtKB-UniRule"/>
</dbReference>
<keyword evidence="7" id="KW-0963">Cytoplasm</keyword>
<dbReference type="InterPro" id="IPR004572">
    <property type="entry name" value="Protoporphyrinogen_oxidase"/>
</dbReference>
<evidence type="ECO:0000256" key="6">
    <source>
        <dbReference type="ARBA" id="ARBA00023133"/>
    </source>
</evidence>
<evidence type="ECO:0000259" key="8">
    <source>
        <dbReference type="Pfam" id="PF01593"/>
    </source>
</evidence>
<proteinExistence type="inferred from homology"/>
<dbReference type="EC" id="1.3.3.15" evidence="7"/>
<dbReference type="RefSeq" id="WP_096602514.1">
    <property type="nucleotide sequence ID" value="NZ_OBEN01000007.1"/>
</dbReference>
<evidence type="ECO:0000313" key="9">
    <source>
        <dbReference type="EMBL" id="SNZ15045.1"/>
    </source>
</evidence>
<evidence type="ECO:0000256" key="3">
    <source>
        <dbReference type="ARBA" id="ARBA00022827"/>
    </source>
</evidence>
<keyword evidence="4" id="KW-0809">Transit peptide</keyword>
<dbReference type="Gene3D" id="1.10.3110.10">
    <property type="entry name" value="protoporphyrinogen ix oxidase, domain 3"/>
    <property type="match status" value="1"/>
</dbReference>
<dbReference type="NCBIfam" id="TIGR00562">
    <property type="entry name" value="proto_IX_ox"/>
    <property type="match status" value="1"/>
</dbReference>
<comment type="subcellular location">
    <subcellularLocation>
        <location evidence="7">Cytoplasm</location>
    </subcellularLocation>
</comment>
<dbReference type="FunFam" id="1.10.3110.10:FF:000002">
    <property type="entry name" value="Protoporphyrinogen oxidase"/>
    <property type="match status" value="1"/>
</dbReference>
<keyword evidence="3 7" id="KW-0274">FAD</keyword>
<dbReference type="PANTHER" id="PTHR42923:SF3">
    <property type="entry name" value="PROTOPORPHYRINOGEN OXIDASE"/>
    <property type="match status" value="1"/>
</dbReference>
<evidence type="ECO:0000256" key="1">
    <source>
        <dbReference type="ARBA" id="ARBA00001974"/>
    </source>
</evidence>
<dbReference type="UniPathway" id="UPA00252"/>
<keyword evidence="6 7" id="KW-0350">Heme biosynthesis</keyword>
<dbReference type="InterPro" id="IPR050464">
    <property type="entry name" value="Zeta_carotene_desat/Oxidored"/>
</dbReference>
<dbReference type="PANTHER" id="PTHR42923">
    <property type="entry name" value="PROTOPORPHYRINOGEN OXIDASE"/>
    <property type="match status" value="1"/>
</dbReference>
<dbReference type="GO" id="GO:0005737">
    <property type="term" value="C:cytoplasm"/>
    <property type="evidence" value="ECO:0007669"/>
    <property type="project" value="UniProtKB-SubCell"/>
</dbReference>